<comment type="similarity">
    <text evidence="2">Belongs to the multi antimicrobial extrusion (MATE) (TC 2.A.66.1) family.</text>
</comment>
<evidence type="ECO:0000256" key="7">
    <source>
        <dbReference type="SAM" id="Phobius"/>
    </source>
</evidence>
<dbReference type="InterPro" id="IPR045069">
    <property type="entry name" value="MATE_euk"/>
</dbReference>
<evidence type="ECO:0000313" key="8">
    <source>
        <dbReference type="EMBL" id="KAL2831671.1"/>
    </source>
</evidence>
<evidence type="ECO:0000256" key="5">
    <source>
        <dbReference type="ARBA" id="ARBA00023136"/>
    </source>
</evidence>
<feature type="region of interest" description="Disordered" evidence="6">
    <location>
        <begin position="115"/>
        <end position="148"/>
    </location>
</feature>
<dbReference type="InterPro" id="IPR002528">
    <property type="entry name" value="MATE_fam"/>
</dbReference>
<organism evidence="8 9">
    <name type="scientific">Aspergillus pseudoustus</name>
    <dbReference type="NCBI Taxonomy" id="1810923"/>
    <lineage>
        <taxon>Eukaryota</taxon>
        <taxon>Fungi</taxon>
        <taxon>Dikarya</taxon>
        <taxon>Ascomycota</taxon>
        <taxon>Pezizomycotina</taxon>
        <taxon>Eurotiomycetes</taxon>
        <taxon>Eurotiomycetidae</taxon>
        <taxon>Eurotiales</taxon>
        <taxon>Aspergillaceae</taxon>
        <taxon>Aspergillus</taxon>
        <taxon>Aspergillus subgen. Nidulantes</taxon>
    </lineage>
</organism>
<feature type="region of interest" description="Disordered" evidence="6">
    <location>
        <begin position="1"/>
        <end position="24"/>
    </location>
</feature>
<dbReference type="NCBIfam" id="TIGR00797">
    <property type="entry name" value="matE"/>
    <property type="match status" value="1"/>
</dbReference>
<keyword evidence="9" id="KW-1185">Reference proteome</keyword>
<evidence type="ECO:0000256" key="6">
    <source>
        <dbReference type="SAM" id="MobiDB-lite"/>
    </source>
</evidence>
<comment type="subcellular location">
    <subcellularLocation>
        <location evidence="1">Membrane</location>
        <topology evidence="1">Multi-pass membrane protein</topology>
    </subcellularLocation>
</comment>
<dbReference type="Pfam" id="PF01554">
    <property type="entry name" value="MatE"/>
    <property type="match status" value="2"/>
</dbReference>
<feature type="transmembrane region" description="Helical" evidence="7">
    <location>
        <begin position="517"/>
        <end position="538"/>
    </location>
</feature>
<dbReference type="EMBL" id="JBFXLU010000277">
    <property type="protein sequence ID" value="KAL2831671.1"/>
    <property type="molecule type" value="Genomic_DNA"/>
</dbReference>
<dbReference type="Proteomes" id="UP001610446">
    <property type="component" value="Unassembled WGS sequence"/>
</dbReference>
<evidence type="ECO:0000256" key="3">
    <source>
        <dbReference type="ARBA" id="ARBA00022692"/>
    </source>
</evidence>
<keyword evidence="4 7" id="KW-1133">Transmembrane helix</keyword>
<reference evidence="8 9" key="1">
    <citation type="submission" date="2024-07" db="EMBL/GenBank/DDBJ databases">
        <title>Section-level genome sequencing and comparative genomics of Aspergillus sections Usti and Cavernicolus.</title>
        <authorList>
            <consortium name="Lawrence Berkeley National Laboratory"/>
            <person name="Nybo J.L."/>
            <person name="Vesth T.C."/>
            <person name="Theobald S."/>
            <person name="Frisvad J.C."/>
            <person name="Larsen T.O."/>
            <person name="Kjaerboelling I."/>
            <person name="Rothschild-Mancinelli K."/>
            <person name="Lyhne E.K."/>
            <person name="Kogle M.E."/>
            <person name="Barry K."/>
            <person name="Clum A."/>
            <person name="Na H."/>
            <person name="Ledsgaard L."/>
            <person name="Lin J."/>
            <person name="Lipzen A."/>
            <person name="Kuo A."/>
            <person name="Riley R."/>
            <person name="Mondo S."/>
            <person name="Labutti K."/>
            <person name="Haridas S."/>
            <person name="Pangalinan J."/>
            <person name="Salamov A.A."/>
            <person name="Simmons B.A."/>
            <person name="Magnuson J.K."/>
            <person name="Chen J."/>
            <person name="Drula E."/>
            <person name="Henrissat B."/>
            <person name="Wiebenga A."/>
            <person name="Lubbers R.J."/>
            <person name="Gomes A.C."/>
            <person name="Makela M.R."/>
            <person name="Stajich J."/>
            <person name="Grigoriev I.V."/>
            <person name="Mortensen U.H."/>
            <person name="De Vries R.P."/>
            <person name="Baker S.E."/>
            <person name="Andersen M.R."/>
        </authorList>
    </citation>
    <scope>NUCLEOTIDE SEQUENCE [LARGE SCALE GENOMIC DNA]</scope>
    <source>
        <strain evidence="8 9">CBS 123904</strain>
    </source>
</reference>
<protein>
    <submittedName>
        <fullName evidence="8">Mate-domain-containing protein</fullName>
    </submittedName>
</protein>
<feature type="transmembrane region" description="Helical" evidence="7">
    <location>
        <begin position="263"/>
        <end position="281"/>
    </location>
</feature>
<evidence type="ECO:0000256" key="2">
    <source>
        <dbReference type="ARBA" id="ARBA00010199"/>
    </source>
</evidence>
<feature type="transmembrane region" description="Helical" evidence="7">
    <location>
        <begin position="327"/>
        <end position="349"/>
    </location>
</feature>
<feature type="transmembrane region" description="Helical" evidence="7">
    <location>
        <begin position="435"/>
        <end position="457"/>
    </location>
</feature>
<comment type="caution">
    <text evidence="8">The sequence shown here is derived from an EMBL/GenBank/DDBJ whole genome shotgun (WGS) entry which is preliminary data.</text>
</comment>
<proteinExistence type="inferred from homology"/>
<evidence type="ECO:0000313" key="9">
    <source>
        <dbReference type="Proteomes" id="UP001610446"/>
    </source>
</evidence>
<feature type="transmembrane region" description="Helical" evidence="7">
    <location>
        <begin position="355"/>
        <end position="381"/>
    </location>
</feature>
<feature type="transmembrane region" description="Helical" evidence="7">
    <location>
        <begin position="550"/>
        <end position="568"/>
    </location>
</feature>
<dbReference type="PANTHER" id="PTHR11206">
    <property type="entry name" value="MULTIDRUG RESISTANCE PROTEIN"/>
    <property type="match status" value="1"/>
</dbReference>
<keyword evidence="5 7" id="KW-0472">Membrane</keyword>
<gene>
    <name evidence="8" type="ORF">BJY01DRAFT_106330</name>
</gene>
<feature type="transmembrane region" description="Helical" evidence="7">
    <location>
        <begin position="574"/>
        <end position="600"/>
    </location>
</feature>
<dbReference type="CDD" id="cd13132">
    <property type="entry name" value="MATE_eukaryotic"/>
    <property type="match status" value="1"/>
</dbReference>
<feature type="transmembrane region" description="Helical" evidence="7">
    <location>
        <begin position="477"/>
        <end position="497"/>
    </location>
</feature>
<feature type="transmembrane region" description="Helical" evidence="7">
    <location>
        <begin position="186"/>
        <end position="210"/>
    </location>
</feature>
<accession>A0ABR4IVF8</accession>
<keyword evidence="3 7" id="KW-0812">Transmembrane</keyword>
<name>A0ABR4IVF8_9EURO</name>
<evidence type="ECO:0000256" key="4">
    <source>
        <dbReference type="ARBA" id="ARBA00022989"/>
    </source>
</evidence>
<evidence type="ECO:0000256" key="1">
    <source>
        <dbReference type="ARBA" id="ARBA00004141"/>
    </source>
</evidence>
<feature type="transmembrane region" description="Helical" evidence="7">
    <location>
        <begin position="402"/>
        <end position="423"/>
    </location>
</feature>
<sequence>MTRDGSAALSAPKDRTFSGSFRSGSPLAERAIARDLEEYDDDDSVLTADDEASEILTIRPIHSQPHSLAGSYQRPSFFTTVSHATVVPHRPEHEGLTWREREQAIEDERDLLSDNHFLEPGTAGKRRRSEEGPAAETTALLGGAGGSSGYDTVDAEDIDRKWEEAVIAGLIQTTWRREAKVIGKNAAPLVVTFLLQYSLTVASIFTLGHLGKKELGAVSLASMSASITGYAVYQGLATSLDTLCAQAYGSGKKKLVGLQMQRMVLFLWVITIPIALLWYFADKILIKIVPEEDVAKMAGLYLKVVVLGAPGYACFESGKRFVQAQGIFSASLYVLLICAPLNAFMNWLFVWRFGWGFVGAPIAVAITDNLMPLFLFIYVYFVAGKECWNGLTKRAWNNWGPMIRLALPGLLMVEAECLAFEILTLGSSYLGTTPLAAQSVLATIAAITFQIPFTLSISSSTRIANLIGASLAPAARVTAKVGMWGAVIVGLGNMILISALRFYVPRLFTSDEEVIELVARVLPLCAAFQLFDALAANCNGILRGLGRQEIGGYVQLFCYYAVAMPISFGTSFGLHWGLFGLWSGVAIALFLVSIIEAIFLTQTDWNRSVEDALRRNAAA</sequence>